<protein>
    <submittedName>
        <fullName evidence="2">Uncharacterized protein</fullName>
    </submittedName>
</protein>
<feature type="compositionally biased region" description="Basic and acidic residues" evidence="1">
    <location>
        <begin position="602"/>
        <end position="613"/>
    </location>
</feature>
<name>A0A4Y7PF07_9AGAM</name>
<feature type="compositionally biased region" description="Basic and acidic residues" evidence="1">
    <location>
        <begin position="491"/>
        <end position="514"/>
    </location>
</feature>
<feature type="compositionally biased region" description="Basic and acidic residues" evidence="1">
    <location>
        <begin position="1"/>
        <end position="10"/>
    </location>
</feature>
<dbReference type="OrthoDB" id="3257007at2759"/>
<accession>A0A4Y7PF07</accession>
<feature type="region of interest" description="Disordered" evidence="1">
    <location>
        <begin position="1"/>
        <end position="141"/>
    </location>
</feature>
<dbReference type="STRING" id="50990.A0A4Y7PF07"/>
<keyword evidence="3" id="KW-1185">Reference proteome</keyword>
<feature type="region of interest" description="Disordered" evidence="1">
    <location>
        <begin position="464"/>
        <end position="677"/>
    </location>
</feature>
<organism evidence="2 3">
    <name type="scientific">Rickenella mellea</name>
    <dbReference type="NCBI Taxonomy" id="50990"/>
    <lineage>
        <taxon>Eukaryota</taxon>
        <taxon>Fungi</taxon>
        <taxon>Dikarya</taxon>
        <taxon>Basidiomycota</taxon>
        <taxon>Agaricomycotina</taxon>
        <taxon>Agaricomycetes</taxon>
        <taxon>Hymenochaetales</taxon>
        <taxon>Rickenellaceae</taxon>
        <taxon>Rickenella</taxon>
    </lineage>
</organism>
<dbReference type="EMBL" id="ML170527">
    <property type="protein sequence ID" value="TDL13611.1"/>
    <property type="molecule type" value="Genomic_DNA"/>
</dbReference>
<feature type="compositionally biased region" description="Acidic residues" evidence="1">
    <location>
        <begin position="668"/>
        <end position="677"/>
    </location>
</feature>
<sequence>MDEAINRDGPGEESSDDNADPDAHGRDEPSESGAEAEENDHSNSQRMNRDNDEKIAELQARIDALQHASKLRARAQQPRQDDEEMGEEGGSSGGEDEEMGEVDSGSEGDEESSENGDSESADNESSESESADNESSDSDSTDKLVARIEALEKYARNLHAQSRRPGKKMKDFEACTFKRHIREHLAELMDRKDDTFPAPPSEKQLQWFALSSTDGPTEKHWQYAYDRRPNDKWNEAAYRIFVTTFCRDYHIKDKKAVGAAFKTHMRYIQRLYNEDQEKLSPEVKAYRTTRNNRRGRRQTLLYHRLRGAHRFEALAPLVKVVEQLGVNGMSEDETDGEENKCTGGRTYRVTTPKWRSKSPEFMAFLKTLDLLYTSTKYRTGNYKAVQGNWTRMRLDGGMKEPKFEVDIPLGLPSNFYDSAWLKSLSKWDREAIEVRKPVKLDIPQKIISYASQFVRCYSREDKPTTMEINTQPTVQGSSRDPGQAVAKKATASREEKSAKSRDKQHTAKENEGHTRKPVPRGNDAQLPVGGRDLEPAAAKNVTVSTTKKLVKSQDKQQATNKDKRTEKLARRGENAQPRVGGSSREQYAAKNMTPSKARKLAKSRDKQQAENEKYAQYAMALNDLQQSQEDAGGGTQKTQRKRTQRGKGKAGDPKSFRDEEGVVVEMNQETEDEGDDA</sequence>
<feature type="compositionally biased region" description="Basic residues" evidence="1">
    <location>
        <begin position="638"/>
        <end position="648"/>
    </location>
</feature>
<dbReference type="VEuPathDB" id="FungiDB:BD410DRAFT_846782"/>
<gene>
    <name evidence="2" type="ORF">BD410DRAFT_846782</name>
</gene>
<feature type="compositionally biased region" description="Basic and acidic residues" evidence="1">
    <location>
        <begin position="649"/>
        <end position="660"/>
    </location>
</feature>
<feature type="compositionally biased region" description="Polar residues" evidence="1">
    <location>
        <begin position="466"/>
        <end position="480"/>
    </location>
</feature>
<feature type="compositionally biased region" description="Basic and acidic residues" evidence="1">
    <location>
        <begin position="560"/>
        <end position="573"/>
    </location>
</feature>
<dbReference type="AlphaFoldDB" id="A0A4Y7PF07"/>
<feature type="compositionally biased region" description="Basic and acidic residues" evidence="1">
    <location>
        <begin position="39"/>
        <end position="56"/>
    </location>
</feature>
<feature type="compositionally biased region" description="Acidic residues" evidence="1">
    <location>
        <begin position="94"/>
        <end position="139"/>
    </location>
</feature>
<evidence type="ECO:0000313" key="2">
    <source>
        <dbReference type="EMBL" id="TDL13611.1"/>
    </source>
</evidence>
<reference evidence="2 3" key="1">
    <citation type="submission" date="2018-06" db="EMBL/GenBank/DDBJ databases">
        <title>A transcriptomic atlas of mushroom development highlights an independent origin of complex multicellularity.</title>
        <authorList>
            <consortium name="DOE Joint Genome Institute"/>
            <person name="Krizsan K."/>
            <person name="Almasi E."/>
            <person name="Merenyi Z."/>
            <person name="Sahu N."/>
            <person name="Viragh M."/>
            <person name="Koszo T."/>
            <person name="Mondo S."/>
            <person name="Kiss B."/>
            <person name="Balint B."/>
            <person name="Kues U."/>
            <person name="Barry K."/>
            <person name="Hegedus J.C."/>
            <person name="Henrissat B."/>
            <person name="Johnson J."/>
            <person name="Lipzen A."/>
            <person name="Ohm R."/>
            <person name="Nagy I."/>
            <person name="Pangilinan J."/>
            <person name="Yan J."/>
            <person name="Xiong Y."/>
            <person name="Grigoriev I.V."/>
            <person name="Hibbett D.S."/>
            <person name="Nagy L.G."/>
        </authorList>
    </citation>
    <scope>NUCLEOTIDE SEQUENCE [LARGE SCALE GENOMIC DNA]</scope>
    <source>
        <strain evidence="2 3">SZMC22713</strain>
    </source>
</reference>
<proteinExistence type="predicted"/>
<evidence type="ECO:0000313" key="3">
    <source>
        <dbReference type="Proteomes" id="UP000294933"/>
    </source>
</evidence>
<dbReference type="Proteomes" id="UP000294933">
    <property type="component" value="Unassembled WGS sequence"/>
</dbReference>
<evidence type="ECO:0000256" key="1">
    <source>
        <dbReference type="SAM" id="MobiDB-lite"/>
    </source>
</evidence>
<feature type="compositionally biased region" description="Acidic residues" evidence="1">
    <location>
        <begin position="11"/>
        <end position="20"/>
    </location>
</feature>